<proteinExistence type="predicted"/>
<sequence length="358" mass="36498">MDIWKDLLAALSGVLNALPQGLLAMTFGFASIPTALAFIVGAAGNAATSNVAVISYQAETITLAGTMGRNMRERLSMIFFGAAILAVIGLFGVLEGIIDWIGPVVTSGMMAGVGIMLSKVAWNMARADRLIGIVSMASAFITYIATSDLVYTITVSVILSSIAYAFAKKGGTKSQPVPSLKEGFIRQKLIINPSVVRGALALVCLNIGANIAFGKINGEIAGAHVNVDTITVISSLADMASSFFGGAPVEIVISATASAPHAVLSGILMMVLMAIILVTGLLPKIGKFVPSASIAGFLFVLGAFVTLPGNAIASLTGEGAGSGVTGAVTMMVTALTDPFFGMLAGVITDFLLGLFGAA</sequence>
<feature type="transmembrane region" description="Helical" evidence="1">
    <location>
        <begin position="151"/>
        <end position="168"/>
    </location>
</feature>
<keyword evidence="1" id="KW-1133">Transmembrane helix</keyword>
<gene>
    <name evidence="2" type="ORF">ABID49_000864</name>
</gene>
<feature type="transmembrane region" description="Helical" evidence="1">
    <location>
        <begin position="262"/>
        <end position="282"/>
    </location>
</feature>
<feature type="transmembrane region" description="Helical" evidence="1">
    <location>
        <begin position="34"/>
        <end position="54"/>
    </location>
</feature>
<dbReference type="Proteomes" id="UP001549099">
    <property type="component" value="Unassembled WGS sequence"/>
</dbReference>
<accession>A0ABV2G9M3</accession>
<feature type="transmembrane region" description="Helical" evidence="1">
    <location>
        <begin position="75"/>
        <end position="94"/>
    </location>
</feature>
<reference evidence="2 3" key="1">
    <citation type="submission" date="2024-06" db="EMBL/GenBank/DDBJ databases">
        <title>Genomic Encyclopedia of Type Strains, Phase IV (KMG-IV): sequencing the most valuable type-strain genomes for metagenomic binning, comparative biology and taxonomic classification.</title>
        <authorList>
            <person name="Goeker M."/>
        </authorList>
    </citation>
    <scope>NUCLEOTIDE SEQUENCE [LARGE SCALE GENOMIC DNA]</scope>
    <source>
        <strain evidence="2 3">DSM 26128</strain>
    </source>
</reference>
<keyword evidence="3" id="KW-1185">Reference proteome</keyword>
<evidence type="ECO:0000256" key="1">
    <source>
        <dbReference type="SAM" id="Phobius"/>
    </source>
</evidence>
<feature type="transmembrane region" description="Helical" evidence="1">
    <location>
        <begin position="189"/>
        <end position="209"/>
    </location>
</feature>
<dbReference type="RefSeq" id="WP_354195698.1">
    <property type="nucleotide sequence ID" value="NZ_JBEPLW010000003.1"/>
</dbReference>
<feature type="transmembrane region" description="Helical" evidence="1">
    <location>
        <begin position="100"/>
        <end position="117"/>
    </location>
</feature>
<organism evidence="2 3">
    <name type="scientific">Bhargavaea ullalensis</name>
    <dbReference type="NCBI Taxonomy" id="1265685"/>
    <lineage>
        <taxon>Bacteria</taxon>
        <taxon>Bacillati</taxon>
        <taxon>Bacillota</taxon>
        <taxon>Bacilli</taxon>
        <taxon>Bacillales</taxon>
        <taxon>Caryophanaceae</taxon>
        <taxon>Bhargavaea</taxon>
    </lineage>
</organism>
<dbReference type="EMBL" id="JBEPLW010000003">
    <property type="protein sequence ID" value="MET3574980.1"/>
    <property type="molecule type" value="Genomic_DNA"/>
</dbReference>
<feature type="transmembrane region" description="Helical" evidence="1">
    <location>
        <begin position="129"/>
        <end position="145"/>
    </location>
</feature>
<evidence type="ECO:0000313" key="3">
    <source>
        <dbReference type="Proteomes" id="UP001549099"/>
    </source>
</evidence>
<feature type="transmembrane region" description="Helical" evidence="1">
    <location>
        <begin position="294"/>
        <end position="313"/>
    </location>
</feature>
<name>A0ABV2G9M3_9BACL</name>
<evidence type="ECO:0000313" key="2">
    <source>
        <dbReference type="EMBL" id="MET3574980.1"/>
    </source>
</evidence>
<comment type="caution">
    <text evidence="2">The sequence shown here is derived from an EMBL/GenBank/DDBJ whole genome shotgun (WGS) entry which is preliminary data.</text>
</comment>
<keyword evidence="1" id="KW-0812">Transmembrane</keyword>
<protein>
    <submittedName>
        <fullName evidence="2">AGZA family xanthine/uracil permease-like MFS transporter</fullName>
    </submittedName>
</protein>
<keyword evidence="1" id="KW-0472">Membrane</keyword>